<feature type="compositionally biased region" description="Polar residues" evidence="1">
    <location>
        <begin position="491"/>
        <end position="503"/>
    </location>
</feature>
<dbReference type="Proteomes" id="UP000654075">
    <property type="component" value="Unassembled WGS sequence"/>
</dbReference>
<evidence type="ECO:0000313" key="2">
    <source>
        <dbReference type="EMBL" id="CAE8613608.1"/>
    </source>
</evidence>
<feature type="compositionally biased region" description="Acidic residues" evidence="1">
    <location>
        <begin position="101"/>
        <end position="112"/>
    </location>
</feature>
<feature type="compositionally biased region" description="Polar residues" evidence="1">
    <location>
        <begin position="73"/>
        <end position="85"/>
    </location>
</feature>
<comment type="caution">
    <text evidence="2">The sequence shown here is derived from an EMBL/GenBank/DDBJ whole genome shotgun (WGS) entry which is preliminary data.</text>
</comment>
<organism evidence="2 3">
    <name type="scientific">Polarella glacialis</name>
    <name type="common">Dinoflagellate</name>
    <dbReference type="NCBI Taxonomy" id="89957"/>
    <lineage>
        <taxon>Eukaryota</taxon>
        <taxon>Sar</taxon>
        <taxon>Alveolata</taxon>
        <taxon>Dinophyceae</taxon>
        <taxon>Suessiales</taxon>
        <taxon>Suessiaceae</taxon>
        <taxon>Polarella</taxon>
    </lineage>
</organism>
<sequence>MACTSELLQFGRSIVEERVHVLKLMDSFPAAKSIVTIETQYGDFVAEKELAGGCLDENRSARSKSTRRETGKSVHSGTVQSNGTGSHRGKAHEGEGGYETAEAEVGDDDDDDGNSVVEEVQVRNAKIVLKPQLDADNAAFARLLLDRALKPPTDMVGLNRSAVAELSKTVELLHQANGPPKSGRNKVVDTSFLQPGEPVHIYSGQALNTAELQKRYLRAQMEKEGGQNLYTYSAEYNSGIFPMLDKEVPLDRMLRQEVKQEDGRDPFRYPRPREIKDYIKLENNVTESRKEELESPWVENELRPDLDQKEIVRGAFDAQSLGTGGAHVIPVRRNVLFEPNKGSKGKVEEVKPEPMKFQGRASTGLENVADKYHRTLLDGEPNCLGISFEERRVPKHLVKKYGKSKLEIGNIKAPPVSYNLQEAYIEDKGSSMYLTDYMKSISRPLVTHGPGGTPSEGGKGEATALERTQKRNSLTVRETASTPHSWREALNSVQSKRTQQASPASFDATAPPKARKSPEFNRQASFDVTAPKVPNTARGRPGSSMRRQAQPLSAR</sequence>
<dbReference type="OrthoDB" id="188352at2759"/>
<accession>A0A813FJM2</accession>
<evidence type="ECO:0000256" key="1">
    <source>
        <dbReference type="SAM" id="MobiDB-lite"/>
    </source>
</evidence>
<reference evidence="2" key="1">
    <citation type="submission" date="2021-02" db="EMBL/GenBank/DDBJ databases">
        <authorList>
            <person name="Dougan E. K."/>
            <person name="Rhodes N."/>
            <person name="Thang M."/>
            <person name="Chan C."/>
        </authorList>
    </citation>
    <scope>NUCLEOTIDE SEQUENCE</scope>
</reference>
<feature type="region of interest" description="Disordered" evidence="1">
    <location>
        <begin position="57"/>
        <end position="112"/>
    </location>
</feature>
<feature type="compositionally biased region" description="Basic and acidic residues" evidence="1">
    <location>
        <begin position="57"/>
        <end position="72"/>
    </location>
</feature>
<dbReference type="AlphaFoldDB" id="A0A813FJM2"/>
<name>A0A813FJM2_POLGL</name>
<feature type="compositionally biased region" description="Polar residues" evidence="1">
    <location>
        <begin position="471"/>
        <end position="484"/>
    </location>
</feature>
<keyword evidence="3" id="KW-1185">Reference proteome</keyword>
<gene>
    <name evidence="2" type="ORF">PGLA1383_LOCUS31365</name>
</gene>
<dbReference type="EMBL" id="CAJNNV010025280">
    <property type="protein sequence ID" value="CAE8613608.1"/>
    <property type="molecule type" value="Genomic_DNA"/>
</dbReference>
<feature type="compositionally biased region" description="Polar residues" evidence="1">
    <location>
        <begin position="545"/>
        <end position="555"/>
    </location>
</feature>
<proteinExistence type="predicted"/>
<feature type="region of interest" description="Disordered" evidence="1">
    <location>
        <begin position="445"/>
        <end position="555"/>
    </location>
</feature>
<protein>
    <submittedName>
        <fullName evidence="2">Uncharacterized protein</fullName>
    </submittedName>
</protein>
<evidence type="ECO:0000313" key="3">
    <source>
        <dbReference type="Proteomes" id="UP000654075"/>
    </source>
</evidence>